<dbReference type="EMBL" id="JBBWWR010000009">
    <property type="protein sequence ID" value="KAK8961832.1"/>
    <property type="molecule type" value="Genomic_DNA"/>
</dbReference>
<dbReference type="InterPro" id="IPR040376">
    <property type="entry name" value="At4g28100-like"/>
</dbReference>
<gene>
    <name evidence="3" type="ORF">KSP40_PGU018151</name>
</gene>
<evidence type="ECO:0000313" key="3">
    <source>
        <dbReference type="EMBL" id="KAK8961832.1"/>
    </source>
</evidence>
<proteinExistence type="predicted"/>
<dbReference type="PANTHER" id="PTHR34056">
    <property type="entry name" value="GPI-ANCHORED PROTEIN"/>
    <property type="match status" value="1"/>
</dbReference>
<reference evidence="3 4" key="1">
    <citation type="journal article" date="2022" name="Nat. Plants">
        <title>Genomes of leafy and leafless Platanthera orchids illuminate the evolution of mycoheterotrophy.</title>
        <authorList>
            <person name="Li M.H."/>
            <person name="Liu K.W."/>
            <person name="Li Z."/>
            <person name="Lu H.C."/>
            <person name="Ye Q.L."/>
            <person name="Zhang D."/>
            <person name="Wang J.Y."/>
            <person name="Li Y.F."/>
            <person name="Zhong Z.M."/>
            <person name="Liu X."/>
            <person name="Yu X."/>
            <person name="Liu D.K."/>
            <person name="Tu X.D."/>
            <person name="Liu B."/>
            <person name="Hao Y."/>
            <person name="Liao X.Y."/>
            <person name="Jiang Y.T."/>
            <person name="Sun W.H."/>
            <person name="Chen J."/>
            <person name="Chen Y.Q."/>
            <person name="Ai Y."/>
            <person name="Zhai J.W."/>
            <person name="Wu S.S."/>
            <person name="Zhou Z."/>
            <person name="Hsiao Y.Y."/>
            <person name="Wu W.L."/>
            <person name="Chen Y.Y."/>
            <person name="Lin Y.F."/>
            <person name="Hsu J.L."/>
            <person name="Li C.Y."/>
            <person name="Wang Z.W."/>
            <person name="Zhao X."/>
            <person name="Zhong W.Y."/>
            <person name="Ma X.K."/>
            <person name="Ma L."/>
            <person name="Huang J."/>
            <person name="Chen G.Z."/>
            <person name="Huang M.Z."/>
            <person name="Huang L."/>
            <person name="Peng D.H."/>
            <person name="Luo Y.B."/>
            <person name="Zou S.Q."/>
            <person name="Chen S.P."/>
            <person name="Lan S."/>
            <person name="Tsai W.C."/>
            <person name="Van de Peer Y."/>
            <person name="Liu Z.J."/>
        </authorList>
    </citation>
    <scope>NUCLEOTIDE SEQUENCE [LARGE SCALE GENOMIC DNA]</scope>
    <source>
        <strain evidence="3">Lor288</strain>
    </source>
</reference>
<dbReference type="Pfam" id="PF19160">
    <property type="entry name" value="SPARK"/>
    <property type="match status" value="1"/>
</dbReference>
<feature type="domain" description="SPARK" evidence="2">
    <location>
        <begin position="38"/>
        <end position="210"/>
    </location>
</feature>
<feature type="signal peptide" evidence="1">
    <location>
        <begin position="1"/>
        <end position="18"/>
    </location>
</feature>
<protein>
    <recommendedName>
        <fullName evidence="2">SPARK domain-containing protein</fullName>
    </recommendedName>
</protein>
<feature type="chain" id="PRO_5047207630" description="SPARK domain-containing protein" evidence="1">
    <location>
        <begin position="19"/>
        <end position="315"/>
    </location>
</feature>
<keyword evidence="1" id="KW-0732">Signal</keyword>
<dbReference type="Proteomes" id="UP001412067">
    <property type="component" value="Unassembled WGS sequence"/>
</dbReference>
<accession>A0ABR2MCA8</accession>
<dbReference type="PANTHER" id="PTHR34056:SF3">
    <property type="entry name" value="OS07G0557700 PROTEIN"/>
    <property type="match status" value="1"/>
</dbReference>
<dbReference type="InterPro" id="IPR043891">
    <property type="entry name" value="SPARK"/>
</dbReference>
<evidence type="ECO:0000256" key="1">
    <source>
        <dbReference type="SAM" id="SignalP"/>
    </source>
</evidence>
<evidence type="ECO:0000259" key="2">
    <source>
        <dbReference type="Pfam" id="PF19160"/>
    </source>
</evidence>
<sequence>MSIIIAAALLLFLAPLLSDISTTASIVPDSPVPGGTRNASAACELDLSAEMFGGVEEACGRGGNLDRSRCCPVLAAWLFAAHARSAFRLRPSPTPAAAAAEYSLPMMPDTDSKRCADALQTALAARNIRLPRSNATCDAALCFCGIHLHEIGSLSCSAAFNLSSSGEVGAVVKPTGAVSALERDCRNATYDGCSRCLNSLEKLHRQLKGGGGGGERVARMMDRDCRLMGLTWLLGRNKTAYIPTVSAVLRAILYSAVPPAPPYRCSSDRENMPLAVDTFQFERAAVRESSSVSRYTPVIGVYSVVALSAAVSVVM</sequence>
<keyword evidence="4" id="KW-1185">Reference proteome</keyword>
<evidence type="ECO:0000313" key="4">
    <source>
        <dbReference type="Proteomes" id="UP001412067"/>
    </source>
</evidence>
<comment type="caution">
    <text evidence="3">The sequence shown here is derived from an EMBL/GenBank/DDBJ whole genome shotgun (WGS) entry which is preliminary data.</text>
</comment>
<name>A0ABR2MCA8_9ASPA</name>
<organism evidence="3 4">
    <name type="scientific">Platanthera guangdongensis</name>
    <dbReference type="NCBI Taxonomy" id="2320717"/>
    <lineage>
        <taxon>Eukaryota</taxon>
        <taxon>Viridiplantae</taxon>
        <taxon>Streptophyta</taxon>
        <taxon>Embryophyta</taxon>
        <taxon>Tracheophyta</taxon>
        <taxon>Spermatophyta</taxon>
        <taxon>Magnoliopsida</taxon>
        <taxon>Liliopsida</taxon>
        <taxon>Asparagales</taxon>
        <taxon>Orchidaceae</taxon>
        <taxon>Orchidoideae</taxon>
        <taxon>Orchideae</taxon>
        <taxon>Orchidinae</taxon>
        <taxon>Platanthera</taxon>
    </lineage>
</organism>